<dbReference type="AlphaFoldDB" id="A0A5K7ZVB3"/>
<reference evidence="3 4" key="1">
    <citation type="submission" date="2019-11" db="EMBL/GenBank/DDBJ databases">
        <title>Comparative genomics of hydrocarbon-degrading Desulfosarcina strains.</title>
        <authorList>
            <person name="Watanabe M."/>
            <person name="Kojima H."/>
            <person name="Fukui M."/>
        </authorList>
    </citation>
    <scope>NUCLEOTIDE SEQUENCE [LARGE SCALE GENOMIC DNA]</scope>
    <source>
        <strain evidence="3 4">28bB2T</strain>
    </source>
</reference>
<dbReference type="Gene3D" id="1.10.10.10">
    <property type="entry name" value="Winged helix-like DNA-binding domain superfamily/Winged helix DNA-binding domain"/>
    <property type="match status" value="2"/>
</dbReference>
<accession>A0A5K7ZVB3</accession>
<dbReference type="InterPro" id="IPR036388">
    <property type="entry name" value="WH-like_DNA-bd_sf"/>
</dbReference>
<evidence type="ECO:0000256" key="1">
    <source>
        <dbReference type="HAMAP-Rule" id="MF_01584"/>
    </source>
</evidence>
<dbReference type="RefSeq" id="WP_155324157.1">
    <property type="nucleotide sequence ID" value="NZ_AP021876.1"/>
</dbReference>
<dbReference type="KEGG" id="dov:DSCO28_47040"/>
<dbReference type="InterPro" id="IPR036390">
    <property type="entry name" value="WH_DNA-bd_sf"/>
</dbReference>
<evidence type="ECO:0000313" key="4">
    <source>
        <dbReference type="Proteomes" id="UP000425960"/>
    </source>
</evidence>
<evidence type="ECO:0000313" key="3">
    <source>
        <dbReference type="EMBL" id="BBO84138.1"/>
    </source>
</evidence>
<evidence type="ECO:0000256" key="2">
    <source>
        <dbReference type="SAM" id="Coils"/>
    </source>
</evidence>
<dbReference type="InterPro" id="IPR007432">
    <property type="entry name" value="DUF480"/>
</dbReference>
<comment type="similarity">
    <text evidence="1">Belongs to the UPF0502 family.</text>
</comment>
<sequence>MEIVLSEQEIRVLGCLMEKAMATPEYYPLSLNALTNACNQKSNRDPVVAWDEQTVQDAADALEKKGWANRSTVGRVPKYEECFTRQHNMVASEAAVLCVLLLRGPQTPGAIRGRSDRLHAFDGLDAVQETLDRLDEWGHIRRLDRLPGHKEARYAHLLSGEPDGIARTAESVSPPVKSKTCDRIVQLEEEISDLREQMADLEARFESFRKQFE</sequence>
<organism evidence="3 4">
    <name type="scientific">Desulfosarcina ovata subsp. sediminis</name>
    <dbReference type="NCBI Taxonomy" id="885957"/>
    <lineage>
        <taxon>Bacteria</taxon>
        <taxon>Pseudomonadati</taxon>
        <taxon>Thermodesulfobacteriota</taxon>
        <taxon>Desulfobacteria</taxon>
        <taxon>Desulfobacterales</taxon>
        <taxon>Desulfosarcinaceae</taxon>
        <taxon>Desulfosarcina</taxon>
    </lineage>
</organism>
<dbReference type="HAMAP" id="MF_01584">
    <property type="entry name" value="UPF0502"/>
    <property type="match status" value="1"/>
</dbReference>
<keyword evidence="2" id="KW-0175">Coiled coil</keyword>
<dbReference type="SUPFAM" id="SSF46785">
    <property type="entry name" value="Winged helix' DNA-binding domain"/>
    <property type="match status" value="2"/>
</dbReference>
<proteinExistence type="inferred from homology"/>
<dbReference type="PANTHER" id="PTHR38768:SF1">
    <property type="entry name" value="UPF0502 PROTEIN YCEH"/>
    <property type="match status" value="1"/>
</dbReference>
<name>A0A5K7ZVB3_9BACT</name>
<feature type="coiled-coil region" evidence="2">
    <location>
        <begin position="177"/>
        <end position="211"/>
    </location>
</feature>
<dbReference type="EMBL" id="AP021876">
    <property type="protein sequence ID" value="BBO84138.1"/>
    <property type="molecule type" value="Genomic_DNA"/>
</dbReference>
<dbReference type="Proteomes" id="UP000425960">
    <property type="component" value="Chromosome"/>
</dbReference>
<gene>
    <name evidence="3" type="ORF">DSCO28_47040</name>
</gene>
<protein>
    <submittedName>
        <fullName evidence="3">UPF0502 protein</fullName>
    </submittedName>
</protein>
<dbReference type="Pfam" id="PF04337">
    <property type="entry name" value="DUF480"/>
    <property type="match status" value="1"/>
</dbReference>
<dbReference type="PANTHER" id="PTHR38768">
    <property type="entry name" value="UPF0502 PROTEIN YCEH"/>
    <property type="match status" value="1"/>
</dbReference>